<dbReference type="Proteomes" id="UP001295440">
    <property type="component" value="Chromosome"/>
</dbReference>
<evidence type="ECO:0000313" key="2">
    <source>
        <dbReference type="Proteomes" id="UP001295440"/>
    </source>
</evidence>
<protein>
    <submittedName>
        <fullName evidence="1">Uncharacterized protein</fullName>
    </submittedName>
</protein>
<reference evidence="1" key="1">
    <citation type="submission" date="2022-02" db="EMBL/GenBank/DDBJ databases">
        <authorList>
            <person name="Deutsch MARIE S."/>
        </authorList>
    </citation>
    <scope>NUCLEOTIDE SEQUENCE</scope>
    <source>
        <strain evidence="1">CIRM-BIA865</strain>
    </source>
</reference>
<name>A0AAU9R401_9LACO</name>
<gene>
    <name evidence="1" type="ORF">LDD865_1690</name>
</gene>
<organism evidence="1 2">
    <name type="scientific">Lactobacillus delbrueckii subsp. delbrueckii</name>
    <dbReference type="NCBI Taxonomy" id="83684"/>
    <lineage>
        <taxon>Bacteria</taxon>
        <taxon>Bacillati</taxon>
        <taxon>Bacillota</taxon>
        <taxon>Bacilli</taxon>
        <taxon>Lactobacillales</taxon>
        <taxon>Lactobacillaceae</taxon>
        <taxon>Lactobacillus</taxon>
    </lineage>
</organism>
<accession>A0AAU9R401</accession>
<sequence>MLSETHAFDELIKELEKRDKN</sequence>
<evidence type="ECO:0000313" key="1">
    <source>
        <dbReference type="EMBL" id="CAH1706847.1"/>
    </source>
</evidence>
<dbReference type="EMBL" id="OV915080">
    <property type="protein sequence ID" value="CAH1706847.1"/>
    <property type="molecule type" value="Genomic_DNA"/>
</dbReference>
<proteinExistence type="predicted"/>
<dbReference type="AlphaFoldDB" id="A0AAU9R401"/>